<dbReference type="InterPro" id="IPR030479">
    <property type="entry name" value="Syndecan_CS"/>
</dbReference>
<keyword evidence="8 14" id="KW-1133">Transmembrane helix</keyword>
<feature type="region of interest" description="Disordered" evidence="13">
    <location>
        <begin position="30"/>
        <end position="54"/>
    </location>
</feature>
<keyword evidence="10 12" id="KW-0325">Glycoprotein</keyword>
<evidence type="ECO:0000256" key="14">
    <source>
        <dbReference type="SAM" id="Phobius"/>
    </source>
</evidence>
<evidence type="ECO:0000256" key="12">
    <source>
        <dbReference type="RuleBase" id="RU000649"/>
    </source>
</evidence>
<feature type="non-terminal residue" evidence="16">
    <location>
        <position position="1"/>
    </location>
</feature>
<dbReference type="EMBL" id="JAAWVN010010998">
    <property type="protein sequence ID" value="MBN3291131.1"/>
    <property type="molecule type" value="Genomic_DNA"/>
</dbReference>
<name>A0ABS2YXZ2_POLSE</name>
<comment type="caution">
    <text evidence="16">The sequence shown here is derived from an EMBL/GenBank/DDBJ whole genome shotgun (WGS) entry which is preliminary data.</text>
</comment>
<evidence type="ECO:0000259" key="15">
    <source>
        <dbReference type="Pfam" id="PF01034"/>
    </source>
</evidence>
<reference evidence="16" key="1">
    <citation type="journal article" date="2021" name="Cell">
        <title>Tracing the genetic footprints of vertebrate landing in non-teleost ray-finned fishes.</title>
        <authorList>
            <person name="Bi X."/>
            <person name="Wang K."/>
            <person name="Yang L."/>
            <person name="Pan H."/>
            <person name="Jiang H."/>
            <person name="Wei Q."/>
            <person name="Fang M."/>
            <person name="Yu H."/>
            <person name="Zhu C."/>
            <person name="Cai Y."/>
            <person name="He Y."/>
            <person name="Gan X."/>
            <person name="Zeng H."/>
            <person name="Yu D."/>
            <person name="Zhu Y."/>
            <person name="Jiang H."/>
            <person name="Qiu Q."/>
            <person name="Yang H."/>
            <person name="Zhang Y.E."/>
            <person name="Wang W."/>
            <person name="Zhu M."/>
            <person name="He S."/>
            <person name="Zhang G."/>
        </authorList>
    </citation>
    <scope>NUCLEOTIDE SEQUENCE</scope>
    <source>
        <strain evidence="16">Bchr_001</strain>
    </source>
</reference>
<comment type="similarity">
    <text evidence="2 12">Belongs to the syndecan proteoglycan family.</text>
</comment>
<comment type="similarity">
    <text evidence="3">Belongs to the neurexin family.</text>
</comment>
<keyword evidence="9 14" id="KW-0472">Membrane</keyword>
<keyword evidence="4" id="KW-0597">Phosphoprotein</keyword>
<feature type="domain" description="Syndecan/Neurexin" evidence="15">
    <location>
        <begin position="1"/>
        <end position="52"/>
    </location>
</feature>
<evidence type="ECO:0000256" key="9">
    <source>
        <dbReference type="ARBA" id="ARBA00023136"/>
    </source>
</evidence>
<evidence type="ECO:0000256" key="11">
    <source>
        <dbReference type="ARBA" id="ARBA00023207"/>
    </source>
</evidence>
<keyword evidence="17" id="KW-1185">Reference proteome</keyword>
<evidence type="ECO:0000256" key="7">
    <source>
        <dbReference type="ARBA" id="ARBA00022974"/>
    </source>
</evidence>
<feature type="transmembrane region" description="Helical" evidence="14">
    <location>
        <begin position="6"/>
        <end position="23"/>
    </location>
</feature>
<dbReference type="PANTHER" id="PTHR10915:SF5">
    <property type="entry name" value="SYNDECAN-1"/>
    <property type="match status" value="1"/>
</dbReference>
<dbReference type="Proteomes" id="UP001166052">
    <property type="component" value="Unassembled WGS sequence"/>
</dbReference>
<protein>
    <recommendedName>
        <fullName evidence="12">Syndecan</fullName>
    </recommendedName>
</protein>
<dbReference type="PANTHER" id="PTHR10915">
    <property type="entry name" value="SYNDECAN"/>
    <property type="match status" value="1"/>
</dbReference>
<evidence type="ECO:0000313" key="16">
    <source>
        <dbReference type="EMBL" id="MBN3291131.1"/>
    </source>
</evidence>
<keyword evidence="5 12" id="KW-0812">Transmembrane</keyword>
<dbReference type="Pfam" id="PF01034">
    <property type="entry name" value="Syndecan"/>
    <property type="match status" value="1"/>
</dbReference>
<evidence type="ECO:0000256" key="6">
    <source>
        <dbReference type="ARBA" id="ARBA00022729"/>
    </source>
</evidence>
<evidence type="ECO:0000256" key="10">
    <source>
        <dbReference type="ARBA" id="ARBA00023180"/>
    </source>
</evidence>
<evidence type="ECO:0000256" key="1">
    <source>
        <dbReference type="ARBA" id="ARBA00004479"/>
    </source>
</evidence>
<evidence type="ECO:0000313" key="17">
    <source>
        <dbReference type="Proteomes" id="UP001166052"/>
    </source>
</evidence>
<evidence type="ECO:0000256" key="5">
    <source>
        <dbReference type="ARBA" id="ARBA00022692"/>
    </source>
</evidence>
<keyword evidence="6" id="KW-0732">Signal</keyword>
<dbReference type="PROSITE" id="PS00964">
    <property type="entry name" value="SYNDECAN"/>
    <property type="match status" value="1"/>
</dbReference>
<evidence type="ECO:0000256" key="4">
    <source>
        <dbReference type="ARBA" id="ARBA00022553"/>
    </source>
</evidence>
<feature type="non-terminal residue" evidence="16">
    <location>
        <position position="54"/>
    </location>
</feature>
<keyword evidence="11 12" id="KW-0357">Heparan sulfate</keyword>
<gene>
    <name evidence="16" type="primary">Sdc1</name>
    <name evidence="16" type="ORF">GTO92_0020643</name>
</gene>
<evidence type="ECO:0000256" key="3">
    <source>
        <dbReference type="ARBA" id="ARBA00010241"/>
    </source>
</evidence>
<keyword evidence="7 12" id="KW-0654">Proteoglycan</keyword>
<organism evidence="16 17">
    <name type="scientific">Polypterus senegalus</name>
    <name type="common">Senegal bichir</name>
    <dbReference type="NCBI Taxonomy" id="55291"/>
    <lineage>
        <taxon>Eukaryota</taxon>
        <taxon>Metazoa</taxon>
        <taxon>Chordata</taxon>
        <taxon>Craniata</taxon>
        <taxon>Vertebrata</taxon>
        <taxon>Euteleostomi</taxon>
        <taxon>Actinopterygii</taxon>
        <taxon>Polypteriformes</taxon>
        <taxon>Polypteridae</taxon>
        <taxon>Polypterus</taxon>
    </lineage>
</organism>
<comment type="subcellular location">
    <subcellularLocation>
        <location evidence="1 12">Membrane</location>
        <topology evidence="1 12">Single-pass type I membrane protein</topology>
    </subcellularLocation>
</comment>
<evidence type="ECO:0000256" key="13">
    <source>
        <dbReference type="SAM" id="MobiDB-lite"/>
    </source>
</evidence>
<evidence type="ECO:0000256" key="2">
    <source>
        <dbReference type="ARBA" id="ARBA00005343"/>
    </source>
</evidence>
<dbReference type="InterPro" id="IPR027789">
    <property type="entry name" value="Syndecan/Neurexin_dom"/>
</dbReference>
<dbReference type="InterPro" id="IPR001050">
    <property type="entry name" value="Syndecan"/>
</dbReference>
<comment type="function">
    <text evidence="12">Cell surface proteoglycan.</text>
</comment>
<evidence type="ECO:0000256" key="8">
    <source>
        <dbReference type="ARBA" id="ARBA00022989"/>
    </source>
</evidence>
<accession>A0ABS2YXZ2</accession>
<sequence length="54" mass="6003">VIVGGIIGLLFAVVLVVLMVYRMKKKDEGSYALDDPKHSNGGYQKPHKQEEFLA</sequence>
<proteinExistence type="inferred from homology"/>